<accession>A0A6I4M6N5</accession>
<dbReference type="GO" id="GO:0003677">
    <property type="term" value="F:DNA binding"/>
    <property type="evidence" value="ECO:0007669"/>
    <property type="project" value="UniProtKB-UniRule"/>
</dbReference>
<feature type="domain" description="HTH tetR-type" evidence="3">
    <location>
        <begin position="14"/>
        <end position="74"/>
    </location>
</feature>
<dbReference type="InterPro" id="IPR036271">
    <property type="entry name" value="Tet_transcr_reg_TetR-rel_C_sf"/>
</dbReference>
<organism evidence="4 5">
    <name type="scientific">Sphingorhabdus profundilacus</name>
    <dbReference type="NCBI Taxonomy" id="2509718"/>
    <lineage>
        <taxon>Bacteria</taxon>
        <taxon>Pseudomonadati</taxon>
        <taxon>Pseudomonadota</taxon>
        <taxon>Alphaproteobacteria</taxon>
        <taxon>Sphingomonadales</taxon>
        <taxon>Sphingomonadaceae</taxon>
        <taxon>Sphingorhabdus</taxon>
    </lineage>
</organism>
<dbReference type="InterPro" id="IPR009057">
    <property type="entry name" value="Homeodomain-like_sf"/>
</dbReference>
<dbReference type="Gene3D" id="1.10.357.10">
    <property type="entry name" value="Tetracycline Repressor, domain 2"/>
    <property type="match status" value="1"/>
</dbReference>
<dbReference type="InterPro" id="IPR001647">
    <property type="entry name" value="HTH_TetR"/>
</dbReference>
<dbReference type="OrthoDB" id="9811084at2"/>
<dbReference type="AlphaFoldDB" id="A0A6I4M6N5"/>
<dbReference type="Proteomes" id="UP000471147">
    <property type="component" value="Unassembled WGS sequence"/>
</dbReference>
<dbReference type="SUPFAM" id="SSF48498">
    <property type="entry name" value="Tetracyclin repressor-like, C-terminal domain"/>
    <property type="match status" value="1"/>
</dbReference>
<dbReference type="PRINTS" id="PR00455">
    <property type="entry name" value="HTHTETR"/>
</dbReference>
<reference evidence="4 5" key="1">
    <citation type="submission" date="2019-01" db="EMBL/GenBank/DDBJ databases">
        <title>Sphingorhabdus lacus sp.nov., isolated from an oligotrophic freshwater lake.</title>
        <authorList>
            <person name="Park M."/>
        </authorList>
    </citation>
    <scope>NUCLEOTIDE SEQUENCE [LARGE SCALE GENOMIC DNA]</scope>
    <source>
        <strain evidence="4 5">IMCC26285</strain>
    </source>
</reference>
<feature type="DNA-binding region" description="H-T-H motif" evidence="2">
    <location>
        <begin position="37"/>
        <end position="56"/>
    </location>
</feature>
<dbReference type="Gene3D" id="1.10.10.60">
    <property type="entry name" value="Homeodomain-like"/>
    <property type="match status" value="1"/>
</dbReference>
<dbReference type="Pfam" id="PF00440">
    <property type="entry name" value="TetR_N"/>
    <property type="match status" value="1"/>
</dbReference>
<name>A0A6I4M6N5_9SPHN</name>
<evidence type="ECO:0000256" key="1">
    <source>
        <dbReference type="ARBA" id="ARBA00023125"/>
    </source>
</evidence>
<keyword evidence="1 2" id="KW-0238">DNA-binding</keyword>
<comment type="caution">
    <text evidence="4">The sequence shown here is derived from an EMBL/GenBank/DDBJ whole genome shotgun (WGS) entry which is preliminary data.</text>
</comment>
<dbReference type="PANTHER" id="PTHR43479">
    <property type="entry name" value="ACREF/ENVCD OPERON REPRESSOR-RELATED"/>
    <property type="match status" value="1"/>
</dbReference>
<dbReference type="PANTHER" id="PTHR43479:SF11">
    <property type="entry name" value="ACREF_ENVCD OPERON REPRESSOR-RELATED"/>
    <property type="match status" value="1"/>
</dbReference>
<evidence type="ECO:0000256" key="2">
    <source>
        <dbReference type="PROSITE-ProRule" id="PRU00335"/>
    </source>
</evidence>
<dbReference type="SUPFAM" id="SSF46689">
    <property type="entry name" value="Homeodomain-like"/>
    <property type="match status" value="1"/>
</dbReference>
<sequence>MTPAGKTPRTERGRKTLRHLLDAAAAEFGEKGFHESSVVSITQRAGVALGSFYTYFDSKDSLFQALVRDMSAQVRNTVGPIIAAESDRLDGERKGLAEFLRFVRRHKELYRIIDEAEFVDPPSYRAHYENTVSGYIASLKDAAETGQIRADVEEVHAWAIVGMNVFLGLRYGVMGEDRDANEVADIAADFLANGLKR</sequence>
<dbReference type="EMBL" id="SDWJ01000002">
    <property type="protein sequence ID" value="MVZ98338.1"/>
    <property type="molecule type" value="Genomic_DNA"/>
</dbReference>
<dbReference type="PROSITE" id="PS50977">
    <property type="entry name" value="HTH_TETR_2"/>
    <property type="match status" value="1"/>
</dbReference>
<evidence type="ECO:0000313" key="4">
    <source>
        <dbReference type="EMBL" id="MVZ98338.1"/>
    </source>
</evidence>
<protein>
    <submittedName>
        <fullName evidence="4">TetR/AcrR family transcriptional regulator</fullName>
    </submittedName>
</protein>
<dbReference type="InterPro" id="IPR050624">
    <property type="entry name" value="HTH-type_Tx_Regulator"/>
</dbReference>
<dbReference type="InterPro" id="IPR023772">
    <property type="entry name" value="DNA-bd_HTH_TetR-type_CS"/>
</dbReference>
<gene>
    <name evidence="4" type="ORF">EUU23_11600</name>
</gene>
<evidence type="ECO:0000259" key="3">
    <source>
        <dbReference type="PROSITE" id="PS50977"/>
    </source>
</evidence>
<dbReference type="PROSITE" id="PS01081">
    <property type="entry name" value="HTH_TETR_1"/>
    <property type="match status" value="1"/>
</dbReference>
<proteinExistence type="predicted"/>
<evidence type="ECO:0000313" key="5">
    <source>
        <dbReference type="Proteomes" id="UP000471147"/>
    </source>
</evidence>
<keyword evidence="5" id="KW-1185">Reference proteome</keyword>